<dbReference type="PANTHER" id="PTHR42686">
    <property type="entry name" value="GH17980P-RELATED"/>
    <property type="match status" value="1"/>
</dbReference>
<dbReference type="AlphaFoldDB" id="A0A9P8CGU6"/>
<evidence type="ECO:0000313" key="4">
    <source>
        <dbReference type="Proteomes" id="UP000887226"/>
    </source>
</evidence>
<keyword evidence="4" id="KW-1185">Reference proteome</keyword>
<dbReference type="Pfam" id="PF00248">
    <property type="entry name" value="Aldo_ket_red"/>
    <property type="match status" value="1"/>
</dbReference>
<proteinExistence type="predicted"/>
<dbReference type="InterPro" id="IPR023210">
    <property type="entry name" value="NADP_OxRdtase_dom"/>
</dbReference>
<dbReference type="Proteomes" id="UP000887226">
    <property type="component" value="Unassembled WGS sequence"/>
</dbReference>
<dbReference type="GO" id="GO:0070485">
    <property type="term" value="P:dehydro-D-arabinono-1,4-lactone biosynthetic process"/>
    <property type="evidence" value="ECO:0007669"/>
    <property type="project" value="TreeGrafter"/>
</dbReference>
<dbReference type="GO" id="GO:0005829">
    <property type="term" value="C:cytosol"/>
    <property type="evidence" value="ECO:0007669"/>
    <property type="project" value="TreeGrafter"/>
</dbReference>
<dbReference type="GO" id="GO:0045290">
    <property type="term" value="F:D-arabinose 1-dehydrogenase [NAD(P)+] activity"/>
    <property type="evidence" value="ECO:0007669"/>
    <property type="project" value="InterPro"/>
</dbReference>
<feature type="domain" description="NADP-dependent oxidoreductase" evidence="2">
    <location>
        <begin position="14"/>
        <end position="308"/>
    </location>
</feature>
<dbReference type="EMBL" id="MU253882">
    <property type="protein sequence ID" value="KAG9244816.1"/>
    <property type="molecule type" value="Genomic_DNA"/>
</dbReference>
<dbReference type="Gene3D" id="3.20.20.100">
    <property type="entry name" value="NADP-dependent oxidoreductase domain"/>
    <property type="match status" value="1"/>
</dbReference>
<dbReference type="FunFam" id="3.20.20.100:FF:000037">
    <property type="entry name" value="L-galactose dehydrogenase (L-GalDH)"/>
    <property type="match status" value="1"/>
</dbReference>
<evidence type="ECO:0000313" key="3">
    <source>
        <dbReference type="EMBL" id="KAG9244816.1"/>
    </source>
</evidence>
<keyword evidence="1" id="KW-0560">Oxidoreductase</keyword>
<comment type="caution">
    <text evidence="3">The sequence shown here is derived from an EMBL/GenBank/DDBJ whole genome shotgun (WGS) entry which is preliminary data.</text>
</comment>
<accession>A0A9P8CGU6</accession>
<dbReference type="InterPro" id="IPR020471">
    <property type="entry name" value="AKR"/>
</dbReference>
<dbReference type="CDD" id="cd19164">
    <property type="entry name" value="AKR_ARA2"/>
    <property type="match status" value="1"/>
</dbReference>
<organism evidence="3 4">
    <name type="scientific">Calycina marina</name>
    <dbReference type="NCBI Taxonomy" id="1763456"/>
    <lineage>
        <taxon>Eukaryota</taxon>
        <taxon>Fungi</taxon>
        <taxon>Dikarya</taxon>
        <taxon>Ascomycota</taxon>
        <taxon>Pezizomycotina</taxon>
        <taxon>Leotiomycetes</taxon>
        <taxon>Helotiales</taxon>
        <taxon>Pezizellaceae</taxon>
        <taxon>Calycina</taxon>
    </lineage>
</organism>
<gene>
    <name evidence="3" type="ORF">BJ878DRAFT_534329</name>
</gene>
<sequence length="336" mass="36507">MPPTQPALNTILPPLICGTATFNSQFNNDPLSLPTTAIIHRALALGIAAFDTSPYYGPSESLLGDALSHPSNTFTRDAYMLLTKVGRIAADCFDYSPAWVRQSVTRSLQRLHTGYLDVVYCHDVEFVSAAEVLSAVGELRRMRDEEGTVRYVGISGYPVPLLWELAELILRETGEPVDIVQSYAHYTLQNTTLGGEALEKFKGAGVGVITNASVLGMGLLRTVGVPIGGMGDFHPSGQPLRQKVAEAARWTEGKGDRIEVVAIRWALDNWARAGKSVGTKTGLGVSVMGVSNLDELQETMTVWNSVLDGFDIRNGAVGGEMQEWSVTRRKQIKLLK</sequence>
<dbReference type="OrthoDB" id="5286008at2759"/>
<evidence type="ECO:0000259" key="2">
    <source>
        <dbReference type="Pfam" id="PF00248"/>
    </source>
</evidence>
<dbReference type="InterPro" id="IPR044480">
    <property type="entry name" value="Ara2-like"/>
</dbReference>
<dbReference type="InterPro" id="IPR036812">
    <property type="entry name" value="NAD(P)_OxRdtase_dom_sf"/>
</dbReference>
<name>A0A9P8CGU6_9HELO</name>
<dbReference type="PANTHER" id="PTHR42686:SF1">
    <property type="entry name" value="GH17980P-RELATED"/>
    <property type="match status" value="1"/>
</dbReference>
<protein>
    <submittedName>
        <fullName evidence="3">D-arabinose 1-dehydrogenase</fullName>
    </submittedName>
</protein>
<reference evidence="3" key="1">
    <citation type="journal article" date="2021" name="IMA Fungus">
        <title>Genomic characterization of three marine fungi, including Emericellopsis atlantica sp. nov. with signatures of a generalist lifestyle and marine biomass degradation.</title>
        <authorList>
            <person name="Hagestad O.C."/>
            <person name="Hou L."/>
            <person name="Andersen J.H."/>
            <person name="Hansen E.H."/>
            <person name="Altermark B."/>
            <person name="Li C."/>
            <person name="Kuhnert E."/>
            <person name="Cox R.J."/>
            <person name="Crous P.W."/>
            <person name="Spatafora J.W."/>
            <person name="Lail K."/>
            <person name="Amirebrahimi M."/>
            <person name="Lipzen A."/>
            <person name="Pangilinan J."/>
            <person name="Andreopoulos W."/>
            <person name="Hayes R.D."/>
            <person name="Ng V."/>
            <person name="Grigoriev I.V."/>
            <person name="Jackson S.A."/>
            <person name="Sutton T.D.S."/>
            <person name="Dobson A.D.W."/>
            <person name="Rama T."/>
        </authorList>
    </citation>
    <scope>NUCLEOTIDE SEQUENCE</scope>
    <source>
        <strain evidence="3">TRa3180A</strain>
    </source>
</reference>
<evidence type="ECO:0000256" key="1">
    <source>
        <dbReference type="ARBA" id="ARBA00023002"/>
    </source>
</evidence>
<dbReference type="SUPFAM" id="SSF51430">
    <property type="entry name" value="NAD(P)-linked oxidoreductase"/>
    <property type="match status" value="1"/>
</dbReference>